<reference evidence="1 2" key="1">
    <citation type="submission" date="2016-10" db="EMBL/GenBank/DDBJ databases">
        <authorList>
            <person name="de Groot N.N."/>
        </authorList>
    </citation>
    <scope>NUCLEOTIDE SEQUENCE [LARGE SCALE GENOMIC DNA]</scope>
    <source>
        <strain evidence="1 2">CGMCC 4.5598</strain>
    </source>
</reference>
<dbReference type="EMBL" id="FOHX01000007">
    <property type="protein sequence ID" value="SEU20766.1"/>
    <property type="molecule type" value="Genomic_DNA"/>
</dbReference>
<protein>
    <recommendedName>
        <fullName evidence="3">PH domain-containing protein</fullName>
    </recommendedName>
</protein>
<dbReference type="OrthoDB" id="530515at2"/>
<keyword evidence="2" id="KW-1185">Reference proteome</keyword>
<name>A0A1I0KBE3_9ACTN</name>
<sequence>MATVIIDGGSIIVEFGPWERFFAGRARHVIPLAAVREAVATGQPLRVPRGARSGLAVSGHTKIGVWGLYGGPRQLVSVNRHLPGLRLMLDRAGSGGEFDEVVISVPGADRLAETIRATAA</sequence>
<proteinExistence type="predicted"/>
<dbReference type="STRING" id="568860.SAMN05421811_107276"/>
<evidence type="ECO:0000313" key="2">
    <source>
        <dbReference type="Proteomes" id="UP000199361"/>
    </source>
</evidence>
<accession>A0A1I0KBE3</accession>
<evidence type="ECO:0000313" key="1">
    <source>
        <dbReference type="EMBL" id="SEU20766.1"/>
    </source>
</evidence>
<dbReference type="Proteomes" id="UP000199361">
    <property type="component" value="Unassembled WGS sequence"/>
</dbReference>
<evidence type="ECO:0008006" key="3">
    <source>
        <dbReference type="Google" id="ProtNLM"/>
    </source>
</evidence>
<dbReference type="AlphaFoldDB" id="A0A1I0KBE3"/>
<organism evidence="1 2">
    <name type="scientific">Nonomuraea wenchangensis</name>
    <dbReference type="NCBI Taxonomy" id="568860"/>
    <lineage>
        <taxon>Bacteria</taxon>
        <taxon>Bacillati</taxon>
        <taxon>Actinomycetota</taxon>
        <taxon>Actinomycetes</taxon>
        <taxon>Streptosporangiales</taxon>
        <taxon>Streptosporangiaceae</taxon>
        <taxon>Nonomuraea</taxon>
    </lineage>
</organism>
<gene>
    <name evidence="1" type="ORF">SAMN05421811_107276</name>
</gene>
<dbReference type="RefSeq" id="WP_091084787.1">
    <property type="nucleotide sequence ID" value="NZ_FOHX01000007.1"/>
</dbReference>